<dbReference type="Pfam" id="PF01400">
    <property type="entry name" value="Astacin"/>
    <property type="match status" value="4"/>
</dbReference>
<feature type="domain" description="Peptidase M12A" evidence="12">
    <location>
        <begin position="495"/>
        <end position="697"/>
    </location>
</feature>
<feature type="binding site" evidence="10">
    <location>
        <position position="320"/>
    </location>
    <ligand>
        <name>Zn(2+)</name>
        <dbReference type="ChEBI" id="CHEBI:29105"/>
        <note>catalytic</note>
    </ligand>
</feature>
<evidence type="ECO:0000256" key="7">
    <source>
        <dbReference type="ARBA" id="ARBA00023145"/>
    </source>
</evidence>
<dbReference type="GO" id="GO:0008270">
    <property type="term" value="F:zinc ion binding"/>
    <property type="evidence" value="ECO:0007669"/>
    <property type="project" value="UniProtKB-UniRule"/>
</dbReference>
<protein>
    <recommendedName>
        <fullName evidence="11">Metalloendopeptidase</fullName>
        <ecNumber evidence="11">3.4.24.-</ecNumber>
    </recommendedName>
</protein>
<feature type="domain" description="Peptidase M12A" evidence="12">
    <location>
        <begin position="68"/>
        <end position="170"/>
    </location>
</feature>
<keyword evidence="1 10" id="KW-0645">Protease</keyword>
<keyword evidence="6 10" id="KW-0482">Metalloprotease</keyword>
<evidence type="ECO:0000256" key="10">
    <source>
        <dbReference type="PROSITE-ProRule" id="PRU01211"/>
    </source>
</evidence>
<evidence type="ECO:0000256" key="2">
    <source>
        <dbReference type="ARBA" id="ARBA00022723"/>
    </source>
</evidence>
<evidence type="ECO:0000259" key="12">
    <source>
        <dbReference type="PROSITE" id="PS51864"/>
    </source>
</evidence>
<comment type="caution">
    <text evidence="10">Lacks conserved residue(s) required for the propagation of feature annotation.</text>
</comment>
<dbReference type="SMART" id="SM00235">
    <property type="entry name" value="ZnMc"/>
    <property type="match status" value="3"/>
</dbReference>
<evidence type="ECO:0000256" key="9">
    <source>
        <dbReference type="ARBA" id="ARBA00023180"/>
    </source>
</evidence>
<evidence type="ECO:0000256" key="6">
    <source>
        <dbReference type="ARBA" id="ARBA00023049"/>
    </source>
</evidence>
<feature type="binding site" evidence="10">
    <location>
        <position position="594"/>
    </location>
    <ligand>
        <name>Zn(2+)</name>
        <dbReference type="ChEBI" id="CHEBI:29105"/>
        <note>catalytic</note>
    </ligand>
</feature>
<dbReference type="AlphaFoldDB" id="A0AAW1ICH5"/>
<dbReference type="PANTHER" id="PTHR10127">
    <property type="entry name" value="DISCOIDIN, CUB, EGF, LAMININ , AND ZINC METALLOPROTEASE DOMAIN CONTAINING"/>
    <property type="match status" value="1"/>
</dbReference>
<keyword evidence="3 11" id="KW-0732">Signal</keyword>
<evidence type="ECO:0000313" key="13">
    <source>
        <dbReference type="EMBL" id="KAK9686989.1"/>
    </source>
</evidence>
<accession>A0AAW1ICH5</accession>
<feature type="chain" id="PRO_5043105741" description="Metalloendopeptidase" evidence="11">
    <location>
        <begin position="18"/>
        <end position="699"/>
    </location>
</feature>
<keyword evidence="8" id="KW-1015">Disulfide bond</keyword>
<evidence type="ECO:0000256" key="11">
    <source>
        <dbReference type="RuleBase" id="RU361183"/>
    </source>
</evidence>
<proteinExistence type="predicted"/>
<reference evidence="13 14" key="1">
    <citation type="journal article" date="2024" name="BMC Genomics">
        <title>De novo assembly and annotation of Popillia japonica's genome with initial clues to its potential as an invasive pest.</title>
        <authorList>
            <person name="Cucini C."/>
            <person name="Boschi S."/>
            <person name="Funari R."/>
            <person name="Cardaioli E."/>
            <person name="Iannotti N."/>
            <person name="Marturano G."/>
            <person name="Paoli F."/>
            <person name="Bruttini M."/>
            <person name="Carapelli A."/>
            <person name="Frati F."/>
            <person name="Nardi F."/>
        </authorList>
    </citation>
    <scope>NUCLEOTIDE SEQUENCE [LARGE SCALE GENOMIC DNA]</scope>
    <source>
        <strain evidence="13">DMR45628</strain>
    </source>
</reference>
<dbReference type="GO" id="GO:0004222">
    <property type="term" value="F:metalloendopeptidase activity"/>
    <property type="evidence" value="ECO:0007669"/>
    <property type="project" value="UniProtKB-UniRule"/>
</dbReference>
<dbReference type="InterPro" id="IPR024079">
    <property type="entry name" value="MetalloPept_cat_dom_sf"/>
</dbReference>
<keyword evidence="9" id="KW-0325">Glycoprotein</keyword>
<dbReference type="CDD" id="cd04280">
    <property type="entry name" value="ZnMc_astacin_like"/>
    <property type="match status" value="2"/>
</dbReference>
<dbReference type="InterPro" id="IPR006026">
    <property type="entry name" value="Peptidase_Metallo"/>
</dbReference>
<keyword evidence="2 10" id="KW-0479">Metal-binding</keyword>
<dbReference type="GO" id="GO:0006508">
    <property type="term" value="P:proteolysis"/>
    <property type="evidence" value="ECO:0007669"/>
    <property type="project" value="UniProtKB-KW"/>
</dbReference>
<dbReference type="EC" id="3.4.24.-" evidence="11"/>
<dbReference type="EMBL" id="JASPKY010000669">
    <property type="protein sequence ID" value="KAK9686989.1"/>
    <property type="molecule type" value="Genomic_DNA"/>
</dbReference>
<evidence type="ECO:0000256" key="8">
    <source>
        <dbReference type="ARBA" id="ARBA00023157"/>
    </source>
</evidence>
<feature type="signal peptide" evidence="11">
    <location>
        <begin position="1"/>
        <end position="17"/>
    </location>
</feature>
<dbReference type="FunFam" id="3.40.390.10:FF:000015">
    <property type="entry name" value="Meprin A subunit"/>
    <property type="match status" value="1"/>
</dbReference>
<keyword evidence="14" id="KW-1185">Reference proteome</keyword>
<sequence>MIRITCFLLAIFGTAFSVPISAPYYKPLTPEQASRLASWDQVKGRRQNIWQLSGQYEGDMVLTPDQRNGLIDTRYRWQNAVIPYELAPIFASNPSAANQIHRALERFAEVSCVKVRPREAGDVDYVYVSGENSGCWSYVGRLGGRQQLNLQLGGCIWDDIIIHEFLHAAGCGQYEGDMVLTPDQRNGLIDTRYRWQNAVIPYELAPIFASNPSAANQIHRALERFAEVSCVKVRPREAGDVDYVYVSGENSGCWSYVGRLGGRQQLNLQLGGCIWDDKNSGCWSYVGRLGGRQQLNLQLGGCIWDDIIIHEFLHAAGFYHQQSATERDDYVTIMWENITPGTEHNFNKFGADVITSFGQPYDYYSVMHYDAWAFSFNGLPTVVPVDINYLNIIGQGWQWGQDFSEIDINKLRYKYPLQLKELSACIKMIRITCFLLAIFGTAFSVPITAPYYTPLTPEQASRLALWDQVKESRHNIWQLSGQYEGDMVLTPNQRNGLLDTDFRWEDAVIPYELAPIFDSNPNFADVIHTALERFAEVSCMKVRPREEEDVDYVYVTGDNSGCWSYVGRLGGRQQLNLQLNGCIWSDIIVHEFLHAAGFYHQQSATERDQYVTIMWDNIIPEMEHNFNKFGDDVITSFGEPYDYYSVMHYDAWAFSVNNQPTIVPVDIEYLNIIGQGWQWGQDFSEIDINKLRLMYCEEV</sequence>
<dbReference type="Gene3D" id="3.40.390.10">
    <property type="entry name" value="Collagenase (Catalytic Domain)"/>
    <property type="match status" value="4"/>
</dbReference>
<comment type="caution">
    <text evidence="13">The sequence shown here is derived from an EMBL/GenBank/DDBJ whole genome shotgun (WGS) entry which is preliminary data.</text>
</comment>
<feature type="active site" evidence="10">
    <location>
        <position position="311"/>
    </location>
</feature>
<evidence type="ECO:0000256" key="5">
    <source>
        <dbReference type="ARBA" id="ARBA00022833"/>
    </source>
</evidence>
<organism evidence="13 14">
    <name type="scientific">Popillia japonica</name>
    <name type="common">Japanese beetle</name>
    <dbReference type="NCBI Taxonomy" id="7064"/>
    <lineage>
        <taxon>Eukaryota</taxon>
        <taxon>Metazoa</taxon>
        <taxon>Ecdysozoa</taxon>
        <taxon>Arthropoda</taxon>
        <taxon>Hexapoda</taxon>
        <taxon>Insecta</taxon>
        <taxon>Pterygota</taxon>
        <taxon>Neoptera</taxon>
        <taxon>Endopterygota</taxon>
        <taxon>Coleoptera</taxon>
        <taxon>Polyphaga</taxon>
        <taxon>Scarabaeiformia</taxon>
        <taxon>Scarabaeidae</taxon>
        <taxon>Rutelinae</taxon>
        <taxon>Popillia</taxon>
    </lineage>
</organism>
<feature type="binding site" evidence="10">
    <location>
        <position position="310"/>
    </location>
    <ligand>
        <name>Zn(2+)</name>
        <dbReference type="ChEBI" id="CHEBI:29105"/>
        <note>catalytic</note>
    </ligand>
</feature>
<dbReference type="Proteomes" id="UP001458880">
    <property type="component" value="Unassembled WGS sequence"/>
</dbReference>
<dbReference type="InterPro" id="IPR034035">
    <property type="entry name" value="Astacin-like_dom"/>
</dbReference>
<keyword evidence="5 10" id="KW-0862">Zinc</keyword>
<gene>
    <name evidence="13" type="ORF">QE152_g36788</name>
</gene>
<dbReference type="InterPro" id="IPR001506">
    <property type="entry name" value="Peptidase_M12A"/>
</dbReference>
<name>A0AAW1ICH5_POPJA</name>
<feature type="binding site" evidence="10">
    <location>
        <position position="600"/>
    </location>
    <ligand>
        <name>Zn(2+)</name>
        <dbReference type="ChEBI" id="CHEBI:29105"/>
        <note>catalytic</note>
    </ligand>
</feature>
<keyword evidence="7" id="KW-0865">Zymogen</keyword>
<dbReference type="PROSITE" id="PS51864">
    <property type="entry name" value="ASTACIN"/>
    <property type="match status" value="3"/>
</dbReference>
<evidence type="ECO:0000256" key="3">
    <source>
        <dbReference type="ARBA" id="ARBA00022729"/>
    </source>
</evidence>
<feature type="binding site" evidence="10">
    <location>
        <position position="314"/>
    </location>
    <ligand>
        <name>Zn(2+)</name>
        <dbReference type="ChEBI" id="CHEBI:29105"/>
        <note>catalytic</note>
    </ligand>
</feature>
<feature type="binding site" evidence="10">
    <location>
        <position position="590"/>
    </location>
    <ligand>
        <name>Zn(2+)</name>
        <dbReference type="ChEBI" id="CHEBI:29105"/>
        <note>catalytic</note>
    </ligand>
</feature>
<evidence type="ECO:0000313" key="14">
    <source>
        <dbReference type="Proteomes" id="UP001458880"/>
    </source>
</evidence>
<feature type="domain" description="Peptidase M12A" evidence="12">
    <location>
        <begin position="186"/>
        <end position="418"/>
    </location>
</feature>
<evidence type="ECO:0000256" key="1">
    <source>
        <dbReference type="ARBA" id="ARBA00022670"/>
    </source>
</evidence>
<evidence type="ECO:0000256" key="4">
    <source>
        <dbReference type="ARBA" id="ARBA00022801"/>
    </source>
</evidence>
<feature type="active site" evidence="10">
    <location>
        <position position="591"/>
    </location>
</feature>
<dbReference type="SUPFAM" id="SSF55486">
    <property type="entry name" value="Metalloproteases ('zincins'), catalytic domain"/>
    <property type="match status" value="4"/>
</dbReference>
<comment type="cofactor">
    <cofactor evidence="10 11">
        <name>Zn(2+)</name>
        <dbReference type="ChEBI" id="CHEBI:29105"/>
    </cofactor>
    <text evidence="10 11">Binds 1 zinc ion per subunit.</text>
</comment>
<feature type="active site" evidence="10">
    <location>
        <position position="164"/>
    </location>
</feature>
<dbReference type="PANTHER" id="PTHR10127:SF814">
    <property type="entry name" value="MEPRIN A SUBUNIT BETA"/>
    <property type="match status" value="1"/>
</dbReference>
<keyword evidence="4 10" id="KW-0378">Hydrolase</keyword>
<dbReference type="PRINTS" id="PR00480">
    <property type="entry name" value="ASTACIN"/>
</dbReference>